<dbReference type="KEGG" id="hsd:SD1D_2254"/>
<protein>
    <recommendedName>
        <fullName evidence="7">Redox-sensing transcriptional repressor Rex</fullName>
    </recommendedName>
</protein>
<dbReference type="Gene3D" id="1.10.10.10">
    <property type="entry name" value="Winged helix-like DNA-binding domain superfamily/Winged helix DNA-binding domain"/>
    <property type="match status" value="1"/>
</dbReference>
<dbReference type="NCBIfam" id="NF003995">
    <property type="entry name" value="PRK05472.2-4"/>
    <property type="match status" value="1"/>
</dbReference>
<organism evidence="9 10">
    <name type="scientific">Herbinix luporum</name>
    <dbReference type="NCBI Taxonomy" id="1679721"/>
    <lineage>
        <taxon>Bacteria</taxon>
        <taxon>Bacillati</taxon>
        <taxon>Bacillota</taxon>
        <taxon>Clostridia</taxon>
        <taxon>Lachnospirales</taxon>
        <taxon>Lachnospiraceae</taxon>
        <taxon>Herbinix</taxon>
    </lineage>
</organism>
<dbReference type="InterPro" id="IPR036388">
    <property type="entry name" value="WH-like_DNA-bd_sf"/>
</dbReference>
<keyword evidence="4 7" id="KW-0520">NAD</keyword>
<comment type="similarity">
    <text evidence="7">Belongs to the transcriptional regulatory Rex family.</text>
</comment>
<dbReference type="GO" id="GO:0003677">
    <property type="term" value="F:DNA binding"/>
    <property type="evidence" value="ECO:0007669"/>
    <property type="project" value="UniProtKB-UniRule"/>
</dbReference>
<dbReference type="HAMAP" id="MF_01131">
    <property type="entry name" value="Rex"/>
    <property type="match status" value="1"/>
</dbReference>
<sequence>MGDVQVRKDLAAVSDKGKPKVGYKVKDLINELETYLGCNKMEDVVLVGAGKLGKVLLNYKGFEEYGINIAAAFDINDSVISDTNIPKPIYHLSKLTDLCSETKIHMGILTVPVENAQSACDYMIQCGIRAIMNFTPTPLKVPGNVLIQNVNIAASLALLSKQLSEQTYNMM</sequence>
<dbReference type="SMART" id="SM00881">
    <property type="entry name" value="CoA_binding"/>
    <property type="match status" value="1"/>
</dbReference>
<dbReference type="EMBL" id="LN879430">
    <property type="protein sequence ID" value="CUH93769.1"/>
    <property type="molecule type" value="Genomic_DNA"/>
</dbReference>
<dbReference type="PANTHER" id="PTHR35786">
    <property type="entry name" value="REDOX-SENSING TRANSCRIPTIONAL REPRESSOR REX"/>
    <property type="match status" value="1"/>
</dbReference>
<dbReference type="SUPFAM" id="SSF51735">
    <property type="entry name" value="NAD(P)-binding Rossmann-fold domains"/>
    <property type="match status" value="1"/>
</dbReference>
<keyword evidence="1 7" id="KW-0963">Cytoplasm</keyword>
<comment type="subunit">
    <text evidence="7">Homodimer.</text>
</comment>
<name>A0A0K8J8J6_9FIRM</name>
<keyword evidence="5 7" id="KW-0238">DNA-binding</keyword>
<dbReference type="Proteomes" id="UP000196053">
    <property type="component" value="Chromosome I"/>
</dbReference>
<evidence type="ECO:0000256" key="6">
    <source>
        <dbReference type="ARBA" id="ARBA00023163"/>
    </source>
</evidence>
<dbReference type="NCBIfam" id="NF003994">
    <property type="entry name" value="PRK05472.2-3"/>
    <property type="match status" value="1"/>
</dbReference>
<evidence type="ECO:0000256" key="1">
    <source>
        <dbReference type="ARBA" id="ARBA00022490"/>
    </source>
</evidence>
<evidence type="ECO:0000313" key="10">
    <source>
        <dbReference type="Proteomes" id="UP000196053"/>
    </source>
</evidence>
<dbReference type="GO" id="GO:0005737">
    <property type="term" value="C:cytoplasm"/>
    <property type="evidence" value="ECO:0007669"/>
    <property type="project" value="UniProtKB-SubCell"/>
</dbReference>
<dbReference type="AlphaFoldDB" id="A0A0K8J8J6"/>
<keyword evidence="6 7" id="KW-0804">Transcription</keyword>
<comment type="caution">
    <text evidence="7">Lacks conserved residue(s) required for the propagation of feature annotation.</text>
</comment>
<gene>
    <name evidence="7" type="primary">rex</name>
    <name evidence="9" type="ORF">SD1D_2254</name>
</gene>
<comment type="subcellular location">
    <subcellularLocation>
        <location evidence="7">Cytoplasm</location>
    </subcellularLocation>
</comment>
<dbReference type="InterPro" id="IPR003781">
    <property type="entry name" value="CoA-bd"/>
</dbReference>
<dbReference type="GO" id="GO:0045892">
    <property type="term" value="P:negative regulation of DNA-templated transcription"/>
    <property type="evidence" value="ECO:0007669"/>
    <property type="project" value="InterPro"/>
</dbReference>
<dbReference type="InterPro" id="IPR022876">
    <property type="entry name" value="Tscrpt_rep_Rex"/>
</dbReference>
<evidence type="ECO:0000256" key="5">
    <source>
        <dbReference type="ARBA" id="ARBA00023125"/>
    </source>
</evidence>
<accession>A0A0K8J8J6</accession>
<evidence type="ECO:0000256" key="4">
    <source>
        <dbReference type="ARBA" id="ARBA00023027"/>
    </source>
</evidence>
<dbReference type="NCBIfam" id="NF003996">
    <property type="entry name" value="PRK05472.2-5"/>
    <property type="match status" value="1"/>
</dbReference>
<dbReference type="GO" id="GO:0003700">
    <property type="term" value="F:DNA-binding transcription factor activity"/>
    <property type="evidence" value="ECO:0007669"/>
    <property type="project" value="UniProtKB-UniRule"/>
</dbReference>
<proteinExistence type="inferred from homology"/>
<keyword evidence="10" id="KW-1185">Reference proteome</keyword>
<evidence type="ECO:0000256" key="7">
    <source>
        <dbReference type="HAMAP-Rule" id="MF_01131"/>
    </source>
</evidence>
<feature type="domain" description="CoA-binding" evidence="8">
    <location>
        <begin position="37"/>
        <end position="138"/>
    </location>
</feature>
<evidence type="ECO:0000259" key="8">
    <source>
        <dbReference type="SMART" id="SM00881"/>
    </source>
</evidence>
<reference evidence="10" key="1">
    <citation type="submission" date="2015-09" db="EMBL/GenBank/DDBJ databases">
        <authorList>
            <person name="Wibberg D."/>
        </authorList>
    </citation>
    <scope>NUCLEOTIDE SEQUENCE [LARGE SCALE GENOMIC DNA]</scope>
    <source>
        <strain evidence="10">SD1D</strain>
    </source>
</reference>
<evidence type="ECO:0000256" key="2">
    <source>
        <dbReference type="ARBA" id="ARBA00022491"/>
    </source>
</evidence>
<dbReference type="Pfam" id="PF02629">
    <property type="entry name" value="CoA_binding"/>
    <property type="match status" value="1"/>
</dbReference>
<comment type="function">
    <text evidence="7">Modulates transcription in response to changes in cellular NADH/NAD(+) redox state.</text>
</comment>
<feature type="binding site" evidence="7">
    <location>
        <begin position="48"/>
        <end position="53"/>
    </location>
    <ligand>
        <name>NAD(+)</name>
        <dbReference type="ChEBI" id="CHEBI:57540"/>
    </ligand>
</feature>
<keyword evidence="3 7" id="KW-0805">Transcription regulation</keyword>
<keyword evidence="2 7" id="KW-0678">Repressor</keyword>
<dbReference type="PANTHER" id="PTHR35786:SF1">
    <property type="entry name" value="REDOX-SENSING TRANSCRIPTIONAL REPRESSOR REX 1"/>
    <property type="match status" value="1"/>
</dbReference>
<dbReference type="Gene3D" id="3.40.50.720">
    <property type="entry name" value="NAD(P)-binding Rossmann-like Domain"/>
    <property type="match status" value="1"/>
</dbReference>
<evidence type="ECO:0000256" key="3">
    <source>
        <dbReference type="ARBA" id="ARBA00023015"/>
    </source>
</evidence>
<dbReference type="InterPro" id="IPR036291">
    <property type="entry name" value="NAD(P)-bd_dom_sf"/>
</dbReference>
<evidence type="ECO:0000313" key="9">
    <source>
        <dbReference type="EMBL" id="CUH93769.1"/>
    </source>
</evidence>
<dbReference type="GO" id="GO:0051775">
    <property type="term" value="P:response to redox state"/>
    <property type="evidence" value="ECO:0007669"/>
    <property type="project" value="InterPro"/>
</dbReference>